<name>A0A7H1B278_9ACTN</name>
<organism evidence="1 2">
    <name type="scientific">Streptomyces xanthii</name>
    <dbReference type="NCBI Taxonomy" id="2768069"/>
    <lineage>
        <taxon>Bacteria</taxon>
        <taxon>Bacillati</taxon>
        <taxon>Actinomycetota</taxon>
        <taxon>Actinomycetes</taxon>
        <taxon>Kitasatosporales</taxon>
        <taxon>Streptomycetaceae</taxon>
        <taxon>Streptomyces</taxon>
    </lineage>
</organism>
<dbReference type="KEGG" id="sxn:IAG42_03810"/>
<gene>
    <name evidence="1" type="ORF">IAG42_03810</name>
</gene>
<sequence length="72" mass="8071">MNRHHYLCQGCAQPLFVVATTQAGKPDLRWEIDHQDEGNRGCSVLPLLPLLGEATQPEALEYAMDVLSPLRR</sequence>
<proteinExistence type="predicted"/>
<keyword evidence="2" id="KW-1185">Reference proteome</keyword>
<accession>A0A7H1B278</accession>
<reference evidence="1 2" key="1">
    <citation type="submission" date="2020-09" db="EMBL/GenBank/DDBJ databases">
        <title>A novel species.</title>
        <authorList>
            <person name="Gao J."/>
        </authorList>
    </citation>
    <scope>NUCLEOTIDE SEQUENCE [LARGE SCALE GENOMIC DNA]</scope>
    <source>
        <strain evidence="1 2">CRXT-Y-14</strain>
    </source>
</reference>
<dbReference type="EMBL" id="CP061281">
    <property type="protein sequence ID" value="QNS02833.1"/>
    <property type="molecule type" value="Genomic_DNA"/>
</dbReference>
<dbReference type="Proteomes" id="UP000516428">
    <property type="component" value="Chromosome"/>
</dbReference>
<dbReference type="AlphaFoldDB" id="A0A7H1B278"/>
<protein>
    <submittedName>
        <fullName evidence="1">Uncharacterized protein</fullName>
    </submittedName>
</protein>
<evidence type="ECO:0000313" key="1">
    <source>
        <dbReference type="EMBL" id="QNS02833.1"/>
    </source>
</evidence>
<dbReference type="RefSeq" id="WP_188335588.1">
    <property type="nucleotide sequence ID" value="NZ_CP061281.1"/>
</dbReference>
<evidence type="ECO:0000313" key="2">
    <source>
        <dbReference type="Proteomes" id="UP000516428"/>
    </source>
</evidence>